<accession>A0ACC3DGC9</accession>
<protein>
    <submittedName>
        <fullName evidence="1">Uncharacterized protein</fullName>
    </submittedName>
</protein>
<gene>
    <name evidence="1" type="ORF">LTS18_014899</name>
</gene>
<keyword evidence="2" id="KW-1185">Reference proteome</keyword>
<comment type="caution">
    <text evidence="1">The sequence shown here is derived from an EMBL/GenBank/DDBJ whole genome shotgun (WGS) entry which is preliminary data.</text>
</comment>
<organism evidence="1 2">
    <name type="scientific">Coniosporium uncinatum</name>
    <dbReference type="NCBI Taxonomy" id="93489"/>
    <lineage>
        <taxon>Eukaryota</taxon>
        <taxon>Fungi</taxon>
        <taxon>Dikarya</taxon>
        <taxon>Ascomycota</taxon>
        <taxon>Pezizomycotina</taxon>
        <taxon>Dothideomycetes</taxon>
        <taxon>Dothideomycetes incertae sedis</taxon>
        <taxon>Coniosporium</taxon>
    </lineage>
</organism>
<evidence type="ECO:0000313" key="1">
    <source>
        <dbReference type="EMBL" id="KAK3071269.1"/>
    </source>
</evidence>
<reference evidence="1" key="1">
    <citation type="submission" date="2024-09" db="EMBL/GenBank/DDBJ databases">
        <title>Black Yeasts Isolated from many extreme environments.</title>
        <authorList>
            <person name="Coleine C."/>
            <person name="Stajich J.E."/>
            <person name="Selbmann L."/>
        </authorList>
    </citation>
    <scope>NUCLEOTIDE SEQUENCE</scope>
    <source>
        <strain evidence="1">CCFEE 5737</strain>
    </source>
</reference>
<dbReference type="Proteomes" id="UP001186974">
    <property type="component" value="Unassembled WGS sequence"/>
</dbReference>
<evidence type="ECO:0000313" key="2">
    <source>
        <dbReference type="Proteomes" id="UP001186974"/>
    </source>
</evidence>
<feature type="non-terminal residue" evidence="1">
    <location>
        <position position="386"/>
    </location>
</feature>
<sequence length="386" mass="41278">MSVKQPPITAPPGNDAKDTSPALALDSLPTQLESPPFGHDFVPTPPMECTPTRCREAPHDDSGFMSIDCLTDEPGPERTSAGLEGDECPASPLPEAPPTLLYSSPSKSEPDNSDTHDVGKHVDSDIARPARDPILNASISKEAEFVAIDDIANESTKPTNQQLAVSESAVETIGAFPPLNTTQKSSTTKLQVIRLQRATLQPSTSDLPTASSPKASQHFPTSAATKTRMTTRKPNMKSTDKEPSEPATKKPRARPRKHGPVEAPPIASPKRFKTKASGKPISPKRQPSTPKRLTKAAADEWQSIDEIQDSEPDVTPSPPTRRLSPSKHRSKSESTSDLVPTLEFIAPSEAATKATSAAAKNAAAEAHKFSDWNTTKLTLFPAITAT</sequence>
<name>A0ACC3DGC9_9PEZI</name>
<proteinExistence type="predicted"/>
<dbReference type="EMBL" id="JAWDJW010004862">
    <property type="protein sequence ID" value="KAK3071269.1"/>
    <property type="molecule type" value="Genomic_DNA"/>
</dbReference>